<dbReference type="CDD" id="cd06225">
    <property type="entry name" value="HAMP"/>
    <property type="match status" value="1"/>
</dbReference>
<evidence type="ECO:0000256" key="1">
    <source>
        <dbReference type="ARBA" id="ARBA00004429"/>
    </source>
</evidence>
<dbReference type="PROSITE" id="PS50885">
    <property type="entry name" value="HAMP"/>
    <property type="match status" value="1"/>
</dbReference>
<feature type="domain" description="Methyl-accepting transducer" evidence="13">
    <location>
        <begin position="288"/>
        <end position="524"/>
    </location>
</feature>
<feature type="transmembrane region" description="Helical" evidence="12">
    <location>
        <begin position="205"/>
        <end position="227"/>
    </location>
</feature>
<dbReference type="Pfam" id="PF17200">
    <property type="entry name" value="sCache_2"/>
    <property type="match status" value="1"/>
</dbReference>
<evidence type="ECO:0000259" key="15">
    <source>
        <dbReference type="PROSITE" id="PS50885"/>
    </source>
</evidence>
<dbReference type="GO" id="GO:0006935">
    <property type="term" value="P:chemotaxis"/>
    <property type="evidence" value="ECO:0007669"/>
    <property type="project" value="UniProtKB-KW"/>
</dbReference>
<evidence type="ECO:0000256" key="3">
    <source>
        <dbReference type="ARBA" id="ARBA00022500"/>
    </source>
</evidence>
<keyword evidence="2" id="KW-1003">Cell membrane</keyword>
<dbReference type="SUPFAM" id="SSF58104">
    <property type="entry name" value="Methyl-accepting chemotaxis protein (MCP) signaling domain"/>
    <property type="match status" value="1"/>
</dbReference>
<reference evidence="16" key="1">
    <citation type="submission" date="2022-09" db="EMBL/GenBank/DDBJ databases">
        <title>Intensive care unit water sources are persistently colonized with multi-drug resistant bacteria and are the site of extensive horizontal gene transfer of antibiotic resistance genes.</title>
        <authorList>
            <person name="Diorio-Toth L."/>
        </authorList>
    </citation>
    <scope>NUCLEOTIDE SEQUENCE</scope>
    <source>
        <strain evidence="16">GD03863</strain>
    </source>
</reference>
<dbReference type="GO" id="GO:0004888">
    <property type="term" value="F:transmembrane signaling receptor activity"/>
    <property type="evidence" value="ECO:0007669"/>
    <property type="project" value="InterPro"/>
</dbReference>
<keyword evidence="7 12" id="KW-0472">Membrane</keyword>
<accession>A0AA42LEB9</accession>
<dbReference type="PANTHER" id="PTHR32089:SF119">
    <property type="entry name" value="METHYL-ACCEPTING CHEMOTAXIS PROTEIN CTPL"/>
    <property type="match status" value="1"/>
</dbReference>
<dbReference type="InterPro" id="IPR004090">
    <property type="entry name" value="Chemotax_Me-accpt_rcpt"/>
</dbReference>
<dbReference type="FunFam" id="1.10.287.950:FF:000001">
    <property type="entry name" value="Methyl-accepting chemotaxis sensory transducer"/>
    <property type="match status" value="1"/>
</dbReference>
<proteinExistence type="inferred from homology"/>
<dbReference type="SMART" id="SM01049">
    <property type="entry name" value="Cache_2"/>
    <property type="match status" value="1"/>
</dbReference>
<evidence type="ECO:0000256" key="7">
    <source>
        <dbReference type="ARBA" id="ARBA00023136"/>
    </source>
</evidence>
<feature type="compositionally biased region" description="Low complexity" evidence="11">
    <location>
        <begin position="336"/>
        <end position="347"/>
    </location>
</feature>
<feature type="domain" description="T-SNARE coiled-coil homology" evidence="14">
    <location>
        <begin position="475"/>
        <end position="537"/>
    </location>
</feature>
<evidence type="ECO:0000256" key="6">
    <source>
        <dbReference type="ARBA" id="ARBA00022989"/>
    </source>
</evidence>
<feature type="compositionally biased region" description="Polar residues" evidence="11">
    <location>
        <begin position="454"/>
        <end position="465"/>
    </location>
</feature>
<organism evidence="16 17">
    <name type="scientific">Ectopseudomonas toyotomiensis</name>
    <dbReference type="NCBI Taxonomy" id="554344"/>
    <lineage>
        <taxon>Bacteria</taxon>
        <taxon>Pseudomonadati</taxon>
        <taxon>Pseudomonadota</taxon>
        <taxon>Gammaproteobacteria</taxon>
        <taxon>Pseudomonadales</taxon>
        <taxon>Pseudomonadaceae</taxon>
        <taxon>Ectopseudomonas</taxon>
    </lineage>
</organism>
<evidence type="ECO:0000313" key="17">
    <source>
        <dbReference type="Proteomes" id="UP001161137"/>
    </source>
</evidence>
<gene>
    <name evidence="16" type="ORF">N5D41_13030</name>
</gene>
<evidence type="ECO:0000256" key="8">
    <source>
        <dbReference type="ARBA" id="ARBA00023224"/>
    </source>
</evidence>
<comment type="caution">
    <text evidence="16">The sequence shown here is derived from an EMBL/GenBank/DDBJ whole genome shotgun (WGS) entry which is preliminary data.</text>
</comment>
<feature type="region of interest" description="Disordered" evidence="11">
    <location>
        <begin position="454"/>
        <end position="478"/>
    </location>
</feature>
<keyword evidence="5 12" id="KW-0812">Transmembrane</keyword>
<dbReference type="InterPro" id="IPR003660">
    <property type="entry name" value="HAMP_dom"/>
</dbReference>
<dbReference type="RefSeq" id="WP_196458267.1">
    <property type="nucleotide sequence ID" value="NZ_JACFYY010000005.1"/>
</dbReference>
<protein>
    <submittedName>
        <fullName evidence="16">Methyl-accepting chemotaxis protein</fullName>
    </submittedName>
</protein>
<keyword evidence="6 12" id="KW-1133">Transmembrane helix</keyword>
<dbReference type="PANTHER" id="PTHR32089">
    <property type="entry name" value="METHYL-ACCEPTING CHEMOTAXIS PROTEIN MCPB"/>
    <property type="match status" value="1"/>
</dbReference>
<evidence type="ECO:0000256" key="11">
    <source>
        <dbReference type="SAM" id="MobiDB-lite"/>
    </source>
</evidence>
<feature type="domain" description="HAMP" evidence="15">
    <location>
        <begin position="229"/>
        <end position="283"/>
    </location>
</feature>
<dbReference type="Proteomes" id="UP001161137">
    <property type="component" value="Unassembled WGS sequence"/>
</dbReference>
<dbReference type="GO" id="GO:0005886">
    <property type="term" value="C:plasma membrane"/>
    <property type="evidence" value="ECO:0007669"/>
    <property type="project" value="UniProtKB-SubCell"/>
</dbReference>
<dbReference type="Pfam" id="PF00672">
    <property type="entry name" value="HAMP"/>
    <property type="match status" value="1"/>
</dbReference>
<evidence type="ECO:0000256" key="4">
    <source>
        <dbReference type="ARBA" id="ARBA00022519"/>
    </source>
</evidence>
<evidence type="ECO:0000259" key="14">
    <source>
        <dbReference type="PROSITE" id="PS50192"/>
    </source>
</evidence>
<dbReference type="PROSITE" id="PS50192">
    <property type="entry name" value="T_SNARE"/>
    <property type="match status" value="1"/>
</dbReference>
<dbReference type="InterPro" id="IPR033480">
    <property type="entry name" value="sCache_2"/>
</dbReference>
<feature type="region of interest" description="Disordered" evidence="11">
    <location>
        <begin position="336"/>
        <end position="357"/>
    </location>
</feature>
<dbReference type="Gene3D" id="3.30.450.20">
    <property type="entry name" value="PAS domain"/>
    <property type="match status" value="1"/>
</dbReference>
<dbReference type="InterPro" id="IPR000727">
    <property type="entry name" value="T_SNARE_dom"/>
</dbReference>
<dbReference type="EMBL" id="JAOCDH010000013">
    <property type="protein sequence ID" value="MDH0702406.1"/>
    <property type="molecule type" value="Genomic_DNA"/>
</dbReference>
<dbReference type="PRINTS" id="PR00260">
    <property type="entry name" value="CHEMTRNSDUCR"/>
</dbReference>
<dbReference type="SMART" id="SM00283">
    <property type="entry name" value="MA"/>
    <property type="match status" value="1"/>
</dbReference>
<evidence type="ECO:0000256" key="5">
    <source>
        <dbReference type="ARBA" id="ARBA00022692"/>
    </source>
</evidence>
<keyword evidence="3" id="KW-0145">Chemotaxis</keyword>
<dbReference type="SMART" id="SM00304">
    <property type="entry name" value="HAMP"/>
    <property type="match status" value="1"/>
</dbReference>
<comment type="subcellular location">
    <subcellularLocation>
        <location evidence="1">Cell inner membrane</location>
        <topology evidence="1">Multi-pass membrane protein</topology>
    </subcellularLocation>
</comment>
<dbReference type="AlphaFoldDB" id="A0AA42LEB9"/>
<dbReference type="CDD" id="cd11386">
    <property type="entry name" value="MCP_signal"/>
    <property type="match status" value="1"/>
</dbReference>
<dbReference type="GO" id="GO:0007165">
    <property type="term" value="P:signal transduction"/>
    <property type="evidence" value="ECO:0007669"/>
    <property type="project" value="UniProtKB-KW"/>
</dbReference>
<sequence>MRLTLKAKVILLALVPVILFALVLSGTAARVLQNLAADEVAETRERLLQEKRSELEHYIQIALGSVKGLYDGAAQGDMASREQAIAILSKIKYGADGYFFGHDSNVVRLFRGDSPVDVGKSLTDRRDPNGVYINRELVNVAKNNSYFVNYSSPLPGNESVMVPKLAYSYYLPKWDMALGTALNLDGIEAQIAEVQAEIDRRIGTIITSIMVVAAILLLVFGVIGVWLSNAFLRPLQQIKANLDDIAAGEGDLTRRLPVTSEDELGQLAGSFNRFVEKVHGLVRQIVEMTGQLTELVSQVSEQAQRSEQAMGQQRHETDQVATAINEMSAAAHEVAKSAQNAAEAAQQTDREGQAAKSVVDGSIQRIHSLVEDIRSSGVSLDNLQQDVLSIVSVLDVIRSIAEQTNLLALNAAIEAARAGEAGRGFAVVADEVRALASRTQQSTQEIQGMIDRLQQGTQQSVTSMRRSSDAGELTSEQANKAGESLDAIAQLIATINAMNAQIASAAEEQTAVAEEINRSVHQIAVAVDSVADETERGAQTARSLAGLGDRLGALVRQFRI</sequence>
<evidence type="ECO:0000256" key="2">
    <source>
        <dbReference type="ARBA" id="ARBA00022475"/>
    </source>
</evidence>
<evidence type="ECO:0000256" key="12">
    <source>
        <dbReference type="SAM" id="Phobius"/>
    </source>
</evidence>
<evidence type="ECO:0000256" key="10">
    <source>
        <dbReference type="PROSITE-ProRule" id="PRU00284"/>
    </source>
</evidence>
<evidence type="ECO:0000259" key="13">
    <source>
        <dbReference type="PROSITE" id="PS50111"/>
    </source>
</evidence>
<keyword evidence="8 10" id="KW-0807">Transducer</keyword>
<evidence type="ECO:0000313" key="16">
    <source>
        <dbReference type="EMBL" id="MDH0702406.1"/>
    </source>
</evidence>
<name>A0AA42LEB9_9GAMM</name>
<dbReference type="InterPro" id="IPR004089">
    <property type="entry name" value="MCPsignal_dom"/>
</dbReference>
<dbReference type="Pfam" id="PF00015">
    <property type="entry name" value="MCPsignal"/>
    <property type="match status" value="1"/>
</dbReference>
<dbReference type="PROSITE" id="PS50111">
    <property type="entry name" value="CHEMOTAXIS_TRANSDUC_2"/>
    <property type="match status" value="1"/>
</dbReference>
<comment type="similarity">
    <text evidence="9">Belongs to the methyl-accepting chemotaxis (MCP) protein family.</text>
</comment>
<evidence type="ECO:0000256" key="9">
    <source>
        <dbReference type="ARBA" id="ARBA00029447"/>
    </source>
</evidence>
<dbReference type="Gene3D" id="1.10.287.950">
    <property type="entry name" value="Methyl-accepting chemotaxis protein"/>
    <property type="match status" value="1"/>
</dbReference>
<keyword evidence="4" id="KW-0997">Cell inner membrane</keyword>